<dbReference type="GeneID" id="36579220"/>
<gene>
    <name evidence="1" type="ORF">K444DRAFT_219802</name>
</gene>
<proteinExistence type="predicted"/>
<name>A0A2J6SNT3_9HELO</name>
<dbReference type="AlphaFoldDB" id="A0A2J6SNT3"/>
<sequence length="200" mass="22980">MHTIRTDYKISRNPLTTLQNRRGVLHIHLLDFHPSPKFHSAFNRSVHKQPIQLRSKRKNRRLISPSLSIFIPIKQTCRFAVWVHRRDIVRRDSPLRNCVDSKILQALIRFRRDPEGVPYFAGRGRTLVDGDLVPVFGESDGCCWAADTFADYGDLEGCHCFVETGKVVSLLGNEAVMKAVHWKTSSWVRVGLCLYSVIRL</sequence>
<reference evidence="1 2" key="1">
    <citation type="submission" date="2016-04" db="EMBL/GenBank/DDBJ databases">
        <title>A degradative enzymes factory behind the ericoid mycorrhizal symbiosis.</title>
        <authorList>
            <consortium name="DOE Joint Genome Institute"/>
            <person name="Martino E."/>
            <person name="Morin E."/>
            <person name="Grelet G."/>
            <person name="Kuo A."/>
            <person name="Kohler A."/>
            <person name="Daghino S."/>
            <person name="Barry K."/>
            <person name="Choi C."/>
            <person name="Cichocki N."/>
            <person name="Clum A."/>
            <person name="Copeland A."/>
            <person name="Hainaut M."/>
            <person name="Haridas S."/>
            <person name="Labutti K."/>
            <person name="Lindquist E."/>
            <person name="Lipzen A."/>
            <person name="Khouja H.-R."/>
            <person name="Murat C."/>
            <person name="Ohm R."/>
            <person name="Olson A."/>
            <person name="Spatafora J."/>
            <person name="Veneault-Fourrey C."/>
            <person name="Henrissat B."/>
            <person name="Grigoriev I."/>
            <person name="Martin F."/>
            <person name="Perotto S."/>
        </authorList>
    </citation>
    <scope>NUCLEOTIDE SEQUENCE [LARGE SCALE GENOMIC DNA]</scope>
    <source>
        <strain evidence="1 2">E</strain>
    </source>
</reference>
<dbReference type="InParanoid" id="A0A2J6SNT3"/>
<dbReference type="Proteomes" id="UP000235371">
    <property type="component" value="Unassembled WGS sequence"/>
</dbReference>
<evidence type="ECO:0000313" key="1">
    <source>
        <dbReference type="EMBL" id="PMD52403.1"/>
    </source>
</evidence>
<protein>
    <submittedName>
        <fullName evidence="1">Uncharacterized protein</fullName>
    </submittedName>
</protein>
<keyword evidence="2" id="KW-1185">Reference proteome</keyword>
<dbReference type="RefSeq" id="XP_024729307.1">
    <property type="nucleotide sequence ID" value="XM_024871138.1"/>
</dbReference>
<evidence type="ECO:0000313" key="2">
    <source>
        <dbReference type="Proteomes" id="UP000235371"/>
    </source>
</evidence>
<dbReference type="EMBL" id="KZ613905">
    <property type="protein sequence ID" value="PMD52403.1"/>
    <property type="molecule type" value="Genomic_DNA"/>
</dbReference>
<accession>A0A2J6SNT3</accession>
<organism evidence="1 2">
    <name type="scientific">Hyaloscypha bicolor E</name>
    <dbReference type="NCBI Taxonomy" id="1095630"/>
    <lineage>
        <taxon>Eukaryota</taxon>
        <taxon>Fungi</taxon>
        <taxon>Dikarya</taxon>
        <taxon>Ascomycota</taxon>
        <taxon>Pezizomycotina</taxon>
        <taxon>Leotiomycetes</taxon>
        <taxon>Helotiales</taxon>
        <taxon>Hyaloscyphaceae</taxon>
        <taxon>Hyaloscypha</taxon>
        <taxon>Hyaloscypha bicolor</taxon>
    </lineage>
</organism>